<keyword evidence="4 10" id="KW-0808">Transferase</keyword>
<dbReference type="Proteomes" id="UP000249865">
    <property type="component" value="Chromosome"/>
</dbReference>
<proteinExistence type="inferred from homology"/>
<protein>
    <recommendedName>
        <fullName evidence="8 10">Phosphate acyltransferase</fullName>
        <ecNumber evidence="8 10">2.3.1.274</ecNumber>
    </recommendedName>
    <alternativeName>
        <fullName evidence="10">Acyl-ACP phosphotransacylase</fullName>
    </alternativeName>
    <alternativeName>
        <fullName evidence="10">Acyl-[acyl-carrier-protein]--phosphate acyltransferase</fullName>
    </alternativeName>
    <alternativeName>
        <fullName evidence="10">Phosphate-acyl-ACP acyltransferase</fullName>
    </alternativeName>
</protein>
<evidence type="ECO:0000256" key="10">
    <source>
        <dbReference type="HAMAP-Rule" id="MF_00019"/>
    </source>
</evidence>
<evidence type="ECO:0000256" key="3">
    <source>
        <dbReference type="ARBA" id="ARBA00022516"/>
    </source>
</evidence>
<dbReference type="EMBL" id="CP030103">
    <property type="protein sequence ID" value="AWX42554.1"/>
    <property type="molecule type" value="Genomic_DNA"/>
</dbReference>
<evidence type="ECO:0000256" key="4">
    <source>
        <dbReference type="ARBA" id="ARBA00022679"/>
    </source>
</evidence>
<keyword evidence="6 10" id="KW-0594">Phospholipid biosynthesis</keyword>
<dbReference type="Gene3D" id="3.40.718.10">
    <property type="entry name" value="Isopropylmalate Dehydrogenase"/>
    <property type="match status" value="1"/>
</dbReference>
<dbReference type="AlphaFoldDB" id="A0A2Z4LLK9"/>
<comment type="subcellular location">
    <subcellularLocation>
        <location evidence="10">Cytoplasm</location>
    </subcellularLocation>
    <text evidence="10">Associated with the membrane possibly through PlsY.</text>
</comment>
<dbReference type="Pfam" id="PF02504">
    <property type="entry name" value="FA_synthesis"/>
    <property type="match status" value="1"/>
</dbReference>
<keyword evidence="12" id="KW-1185">Reference proteome</keyword>
<reference evidence="12" key="1">
    <citation type="submission" date="2018-06" db="EMBL/GenBank/DDBJ databases">
        <title>Complete genome sequences of Mycoplasma anatis, M. anseris and M. cloacale type strains.</title>
        <authorList>
            <person name="Grozner D."/>
            <person name="Forro B."/>
            <person name="Sulyok K.M."/>
            <person name="Marton S."/>
            <person name="Kreizinger Z."/>
            <person name="Banyai K."/>
            <person name="Gyuranecz M."/>
        </authorList>
    </citation>
    <scope>NUCLEOTIDE SEQUENCE [LARGE SCALE GENOMIC DNA]</scope>
    <source>
        <strain evidence="12">NCTC 10199</strain>
    </source>
</reference>
<evidence type="ECO:0000256" key="9">
    <source>
        <dbReference type="ARBA" id="ARBA00046608"/>
    </source>
</evidence>
<evidence type="ECO:0000256" key="6">
    <source>
        <dbReference type="ARBA" id="ARBA00023209"/>
    </source>
</evidence>
<dbReference type="SUPFAM" id="SSF53659">
    <property type="entry name" value="Isocitrate/Isopropylmalate dehydrogenase-like"/>
    <property type="match status" value="1"/>
</dbReference>
<gene>
    <name evidence="10" type="primary">plsX</name>
    <name evidence="11" type="ORF">DK849_00425</name>
</gene>
<evidence type="ECO:0000256" key="5">
    <source>
        <dbReference type="ARBA" id="ARBA00023098"/>
    </source>
</evidence>
<keyword evidence="11" id="KW-0012">Acyltransferase</keyword>
<dbReference type="RefSeq" id="WP_029330620.1">
    <property type="nucleotide sequence ID" value="NZ_CP030103.1"/>
</dbReference>
<dbReference type="KEGG" id="mclo:DK849_00425"/>
<accession>A0A2Z4LLK9</accession>
<sequence>MNRTIIFDTLNNDGGEIKAVLGANEFLKQNPNYKIILVGNEKTIQEHLLKDVVKQVEIVHQEQLVHKSSSLRDVIRNESSMLTAFDLLKEDKADAILSSGDSGSFVSLAALKIPRLAGVSRPAFMPIIPTVTNNNILLLDAGANIDIKSEYLLEWANVAVEYAKVLQSNNKIRVGILNIGVEEYKGTETLKNSYALFNENSSENFEFIGFVEPNDVINNKVDIVLSDGFNGNIFLKTMESTFLGIGHLLKQMIHSSCISKIGGFLLRKKLKKFKNRFDYRNIGGAYVIGLKKIVVKAHGGSDERAFLGALNQVKNAIESSIIDKINIEGDYE</sequence>
<evidence type="ECO:0000256" key="2">
    <source>
        <dbReference type="ARBA" id="ARBA00022490"/>
    </source>
</evidence>
<dbReference type="GO" id="GO:0043811">
    <property type="term" value="F:phosphate:acyl-[acyl carrier protein] acyltransferase activity"/>
    <property type="evidence" value="ECO:0007669"/>
    <property type="project" value="UniProtKB-UniRule"/>
</dbReference>
<keyword evidence="2 10" id="KW-0963">Cytoplasm</keyword>
<evidence type="ECO:0000256" key="7">
    <source>
        <dbReference type="ARBA" id="ARBA00023264"/>
    </source>
</evidence>
<dbReference type="OrthoDB" id="9806408at2"/>
<comment type="pathway">
    <text evidence="10">Lipid metabolism; phospholipid metabolism.</text>
</comment>
<comment type="similarity">
    <text evidence="10">Belongs to the PlsX family.</text>
</comment>
<keyword evidence="3 10" id="KW-0444">Lipid biosynthesis</keyword>
<comment type="catalytic activity">
    <reaction evidence="1 10">
        <text>a fatty acyl-[ACP] + phosphate = an acyl phosphate + holo-[ACP]</text>
        <dbReference type="Rhea" id="RHEA:42292"/>
        <dbReference type="Rhea" id="RHEA-COMP:9685"/>
        <dbReference type="Rhea" id="RHEA-COMP:14125"/>
        <dbReference type="ChEBI" id="CHEBI:43474"/>
        <dbReference type="ChEBI" id="CHEBI:59918"/>
        <dbReference type="ChEBI" id="CHEBI:64479"/>
        <dbReference type="ChEBI" id="CHEBI:138651"/>
        <dbReference type="EC" id="2.3.1.274"/>
    </reaction>
</comment>
<keyword evidence="5 10" id="KW-0443">Lipid metabolism</keyword>
<dbReference type="GO" id="GO:0008654">
    <property type="term" value="P:phospholipid biosynthetic process"/>
    <property type="evidence" value="ECO:0007669"/>
    <property type="project" value="UniProtKB-KW"/>
</dbReference>
<comment type="function">
    <text evidence="10">Catalyzes the reversible formation of acyl-phosphate (acyl-PO(4)) from acyl-[acyl-carrier-protein] (acyl-ACP). This enzyme utilizes acyl-ACP as fatty acyl donor, but not acyl-CoA.</text>
</comment>
<dbReference type="PANTHER" id="PTHR30100">
    <property type="entry name" value="FATTY ACID/PHOSPHOLIPID SYNTHESIS PROTEIN PLSX"/>
    <property type="match status" value="1"/>
</dbReference>
<dbReference type="GO" id="GO:0006633">
    <property type="term" value="P:fatty acid biosynthetic process"/>
    <property type="evidence" value="ECO:0007669"/>
    <property type="project" value="UniProtKB-UniRule"/>
</dbReference>
<keyword evidence="7 10" id="KW-1208">Phospholipid metabolism</keyword>
<evidence type="ECO:0000256" key="1">
    <source>
        <dbReference type="ARBA" id="ARBA00001232"/>
    </source>
</evidence>
<organism evidence="11 12">
    <name type="scientific">Metamycoplasma cloacale</name>
    <dbReference type="NCBI Taxonomy" id="92401"/>
    <lineage>
        <taxon>Bacteria</taxon>
        <taxon>Bacillati</taxon>
        <taxon>Mycoplasmatota</taxon>
        <taxon>Mycoplasmoidales</taxon>
        <taxon>Metamycoplasmataceae</taxon>
        <taxon>Metamycoplasma</taxon>
    </lineage>
</organism>
<dbReference type="EC" id="2.3.1.274" evidence="8 10"/>
<name>A0A2Z4LLK9_9BACT</name>
<dbReference type="UniPathway" id="UPA00085"/>
<dbReference type="InterPro" id="IPR012281">
    <property type="entry name" value="Phospholipid_synth_PlsX-like"/>
</dbReference>
<evidence type="ECO:0000313" key="11">
    <source>
        <dbReference type="EMBL" id="AWX42554.1"/>
    </source>
</evidence>
<dbReference type="PIRSF" id="PIRSF002465">
    <property type="entry name" value="Phsphlp_syn_PlsX"/>
    <property type="match status" value="1"/>
</dbReference>
<evidence type="ECO:0000313" key="12">
    <source>
        <dbReference type="Proteomes" id="UP000249865"/>
    </source>
</evidence>
<dbReference type="InterPro" id="IPR003664">
    <property type="entry name" value="FA_synthesis"/>
</dbReference>
<dbReference type="GO" id="GO:0005737">
    <property type="term" value="C:cytoplasm"/>
    <property type="evidence" value="ECO:0007669"/>
    <property type="project" value="UniProtKB-SubCell"/>
</dbReference>
<dbReference type="HAMAP" id="MF_00019">
    <property type="entry name" value="PlsX"/>
    <property type="match status" value="1"/>
</dbReference>
<dbReference type="NCBIfam" id="TIGR00182">
    <property type="entry name" value="plsX"/>
    <property type="match status" value="1"/>
</dbReference>
<evidence type="ECO:0000256" key="8">
    <source>
        <dbReference type="ARBA" id="ARBA00024069"/>
    </source>
</evidence>
<dbReference type="PANTHER" id="PTHR30100:SF1">
    <property type="entry name" value="PHOSPHATE ACYLTRANSFERASE"/>
    <property type="match status" value="1"/>
</dbReference>
<comment type="subunit">
    <text evidence="9 10">Homodimer. Probably interacts with PlsY.</text>
</comment>